<proteinExistence type="predicted"/>
<gene>
    <name evidence="2" type="ORF">GCM10007173_37370</name>
</gene>
<feature type="region of interest" description="Disordered" evidence="1">
    <location>
        <begin position="1"/>
        <end position="26"/>
    </location>
</feature>
<feature type="compositionally biased region" description="Polar residues" evidence="1">
    <location>
        <begin position="10"/>
        <end position="24"/>
    </location>
</feature>
<evidence type="ECO:0000256" key="1">
    <source>
        <dbReference type="SAM" id="MobiDB-lite"/>
    </source>
</evidence>
<name>A0ABQ2DW22_9MICC</name>
<protein>
    <submittedName>
        <fullName evidence="2">Uncharacterized protein</fullName>
    </submittedName>
</protein>
<evidence type="ECO:0000313" key="3">
    <source>
        <dbReference type="Proteomes" id="UP000606115"/>
    </source>
</evidence>
<evidence type="ECO:0000313" key="2">
    <source>
        <dbReference type="EMBL" id="GGJ74877.1"/>
    </source>
</evidence>
<sequence>MYQHPVKASQPHTKPTKSGSNEQPTPFYKESVCYKVVVS</sequence>
<dbReference type="EMBL" id="BMKX01000020">
    <property type="protein sequence ID" value="GGJ74877.1"/>
    <property type="molecule type" value="Genomic_DNA"/>
</dbReference>
<dbReference type="Proteomes" id="UP000606115">
    <property type="component" value="Unassembled WGS sequence"/>
</dbReference>
<comment type="caution">
    <text evidence="2">The sequence shown here is derived from an EMBL/GenBank/DDBJ whole genome shotgun (WGS) entry which is preliminary data.</text>
</comment>
<organism evidence="2 3">
    <name type="scientific">Glutamicibacter ardleyensis</name>
    <dbReference type="NCBI Taxonomy" id="225894"/>
    <lineage>
        <taxon>Bacteria</taxon>
        <taxon>Bacillati</taxon>
        <taxon>Actinomycetota</taxon>
        <taxon>Actinomycetes</taxon>
        <taxon>Micrococcales</taxon>
        <taxon>Micrococcaceae</taxon>
        <taxon>Glutamicibacter</taxon>
    </lineage>
</organism>
<accession>A0ABQ2DW22</accession>
<reference evidence="3" key="1">
    <citation type="journal article" date="2019" name="Int. J. Syst. Evol. Microbiol.">
        <title>The Global Catalogue of Microorganisms (GCM) 10K type strain sequencing project: providing services to taxonomists for standard genome sequencing and annotation.</title>
        <authorList>
            <consortium name="The Broad Institute Genomics Platform"/>
            <consortium name="The Broad Institute Genome Sequencing Center for Infectious Disease"/>
            <person name="Wu L."/>
            <person name="Ma J."/>
        </authorList>
    </citation>
    <scope>NUCLEOTIDE SEQUENCE [LARGE SCALE GENOMIC DNA]</scope>
    <source>
        <strain evidence="3">CGMCC 1.3685</strain>
    </source>
</reference>
<keyword evidence="3" id="KW-1185">Reference proteome</keyword>